<organism evidence="1 2">
    <name type="scientific">Fusarium solani subsp. cucurbitae</name>
    <name type="common">Neocosmosporum cucurbitae</name>
    <dbReference type="NCBI Taxonomy" id="2747967"/>
    <lineage>
        <taxon>Eukaryota</taxon>
        <taxon>Fungi</taxon>
        <taxon>Dikarya</taxon>
        <taxon>Ascomycota</taxon>
        <taxon>Pezizomycotina</taxon>
        <taxon>Sordariomycetes</taxon>
        <taxon>Hypocreomycetidae</taxon>
        <taxon>Hypocreales</taxon>
        <taxon>Nectriaceae</taxon>
        <taxon>Fusarium</taxon>
        <taxon>Fusarium solani species complex</taxon>
    </lineage>
</organism>
<accession>A0ACD3YSP3</accession>
<proteinExistence type="predicted"/>
<gene>
    <name evidence="1" type="ORF">LCI18_002927</name>
</gene>
<evidence type="ECO:0000313" key="2">
    <source>
        <dbReference type="Proteomes" id="UP000830768"/>
    </source>
</evidence>
<dbReference type="Proteomes" id="UP000830768">
    <property type="component" value="Chromosome 2"/>
</dbReference>
<protein>
    <submittedName>
        <fullName evidence="1">Uncharacterized protein</fullName>
    </submittedName>
</protein>
<reference evidence="1" key="1">
    <citation type="submission" date="2021-11" db="EMBL/GenBank/DDBJ databases">
        <title>Fusarium solani-melongenae Genome sequencing and assembly.</title>
        <authorList>
            <person name="Xie S."/>
            <person name="Huang L."/>
            <person name="Zhang X."/>
        </authorList>
    </citation>
    <scope>NUCLEOTIDE SEQUENCE</scope>
    <source>
        <strain evidence="1">CRI 24-3</strain>
    </source>
</reference>
<keyword evidence="2" id="KW-1185">Reference proteome</keyword>
<name>A0ACD3YSP3_FUSSC</name>
<sequence>MSDTLPLLKGQISLQDALEEDIDIIQELSYLEKRLQFWLHLFTQRQYIAELASRHLNVRLSDIRLGEVEDWIHESFNACIPIHIGQSVRTLGLPPRAIIRFPLPYKVRDVDKKLRCEAATYIWLQQNCPDVPVPRLFGFGLPGRKSFTTVEREPYYKQVIWYIRRAVMWLFDSPLTPYVSHNRCHLIGDGYLVLEHVNDGKMLSESWETGRHDVKRRANLFGHLSRILLSLAKLPLPRIGSWTIDDRGVLKLTNRPLTLFLHQLENANIPTELPRDHTYASSVPYLFDLINCHDNRIRDQSNSIHHQHDGETQLGALSAMQALLPKLIGTQSREGPFAFCLTDLHQSNIFVDDDWRITNIIDLEWACLRPVEMLGPPAWLSNRSIEEIAFHLDEFTALHDEFMDAMGEQEMALDGTNVHTELMRASWASGSYWYARALDSPTALLALYIDHIQPRFAEFDGDGSTWEKFSRLLM</sequence>
<evidence type="ECO:0000313" key="1">
    <source>
        <dbReference type="EMBL" id="UPK91992.1"/>
    </source>
</evidence>
<dbReference type="EMBL" id="CP090031">
    <property type="protein sequence ID" value="UPK91992.1"/>
    <property type="molecule type" value="Genomic_DNA"/>
</dbReference>